<dbReference type="Proteomes" id="UP000002572">
    <property type="component" value="Chromosome"/>
</dbReference>
<dbReference type="HOGENOM" id="CLU_1092930_0_0_0"/>
<organism evidence="2 3">
    <name type="scientific">Desulfurispirillum indicum (strain ATCC BAA-1389 / DSM 22839 / S5)</name>
    <dbReference type="NCBI Taxonomy" id="653733"/>
    <lineage>
        <taxon>Bacteria</taxon>
        <taxon>Pseudomonadati</taxon>
        <taxon>Chrysiogenota</taxon>
        <taxon>Chrysiogenia</taxon>
        <taxon>Chrysiogenales</taxon>
        <taxon>Chrysiogenaceae</taxon>
        <taxon>Desulfurispirillum</taxon>
    </lineage>
</organism>
<dbReference type="EMBL" id="CP002432">
    <property type="protein sequence ID" value="ADU64825.1"/>
    <property type="molecule type" value="Genomic_DNA"/>
</dbReference>
<evidence type="ECO:0000256" key="1">
    <source>
        <dbReference type="SAM" id="SignalP"/>
    </source>
</evidence>
<feature type="chain" id="PRO_5003213940" evidence="1">
    <location>
        <begin position="22"/>
        <end position="254"/>
    </location>
</feature>
<protein>
    <submittedName>
        <fullName evidence="2">Uncharacterized protein</fullName>
    </submittedName>
</protein>
<dbReference type="STRING" id="653733.Selin_0066"/>
<evidence type="ECO:0000313" key="3">
    <source>
        <dbReference type="Proteomes" id="UP000002572"/>
    </source>
</evidence>
<dbReference type="RefSeq" id="WP_013504714.1">
    <property type="nucleotide sequence ID" value="NC_014836.1"/>
</dbReference>
<keyword evidence="3" id="KW-1185">Reference proteome</keyword>
<dbReference type="OrthoDB" id="6038785at2"/>
<dbReference type="InParanoid" id="E6W4U7"/>
<sequence>MRKLTILLFCIACLAATPAWAEEYEIGMVGAVEERSWAELGSRVRHLEAGSPIFPGEQIVTGRQGKVQILFSDNSHLAMGPSSRVHLQHYLYPHDTHELPGLHLVMLRGSFRFAPGEMALYFRDGIRLESPMAVAAVPGGMSGHHIQPGREQHFHLYQETQYPMEVRSKKSARKVQLDGVRNTVELSTRADIGTPRPMLTSEMTIHSDVSVGHKGRRFGYGQHTPAFIAIDTTEPGDEVIVPVKTDSRWLGMQP</sequence>
<dbReference type="KEGG" id="din:Selin_0066"/>
<dbReference type="AlphaFoldDB" id="E6W4U7"/>
<evidence type="ECO:0000313" key="2">
    <source>
        <dbReference type="EMBL" id="ADU64825.1"/>
    </source>
</evidence>
<keyword evidence="1" id="KW-0732">Signal</keyword>
<proteinExistence type="predicted"/>
<dbReference type="eggNOG" id="COG4254">
    <property type="taxonomic scope" value="Bacteria"/>
</dbReference>
<reference evidence="2 3" key="1">
    <citation type="submission" date="2010-12" db="EMBL/GenBank/DDBJ databases">
        <title>Complete sequence of Desulfurispirillum indicum S5.</title>
        <authorList>
            <consortium name="US DOE Joint Genome Institute"/>
            <person name="Lucas S."/>
            <person name="Copeland A."/>
            <person name="Lapidus A."/>
            <person name="Cheng J.-F."/>
            <person name="Goodwin L."/>
            <person name="Pitluck S."/>
            <person name="Chertkov O."/>
            <person name="Held B."/>
            <person name="Detter J.C."/>
            <person name="Han C."/>
            <person name="Tapia R."/>
            <person name="Land M."/>
            <person name="Hauser L."/>
            <person name="Kyrpides N."/>
            <person name="Ivanova N."/>
            <person name="Mikhailova N."/>
            <person name="Haggblom M."/>
            <person name="Rauschenbach I."/>
            <person name="Bini E."/>
            <person name="Woyke T."/>
        </authorList>
    </citation>
    <scope>NUCLEOTIDE SEQUENCE [LARGE SCALE GENOMIC DNA]</scope>
    <source>
        <strain evidence="3">ATCC BAA-1389 / DSM 22839 / S5</strain>
    </source>
</reference>
<gene>
    <name evidence="2" type="ordered locus">Selin_0066</name>
</gene>
<accession>E6W4U7</accession>
<name>E6W4U7_DESIS</name>
<feature type="signal peptide" evidence="1">
    <location>
        <begin position="1"/>
        <end position="21"/>
    </location>
</feature>